<protein>
    <recommendedName>
        <fullName evidence="3">Oxidoreductase</fullName>
    </recommendedName>
</protein>
<name>A0A0G4IF92_9ALVE</name>
<dbReference type="VEuPathDB" id="CryptoDB:Cvel_13841"/>
<organism evidence="2">
    <name type="scientific">Chromera velia CCMP2878</name>
    <dbReference type="NCBI Taxonomy" id="1169474"/>
    <lineage>
        <taxon>Eukaryota</taxon>
        <taxon>Sar</taxon>
        <taxon>Alveolata</taxon>
        <taxon>Colpodellida</taxon>
        <taxon>Chromeraceae</taxon>
        <taxon>Chromera</taxon>
    </lineage>
</organism>
<evidence type="ECO:0000313" key="2">
    <source>
        <dbReference type="EMBL" id="CEM55802.1"/>
    </source>
</evidence>
<dbReference type="EMBL" id="CDMZ01005911">
    <property type="protein sequence ID" value="CEM55802.1"/>
    <property type="molecule type" value="Genomic_DNA"/>
</dbReference>
<reference evidence="2" key="1">
    <citation type="submission" date="2014-11" db="EMBL/GenBank/DDBJ databases">
        <authorList>
            <person name="Otto D Thomas"/>
            <person name="Naeem Raeece"/>
        </authorList>
    </citation>
    <scope>NUCLEOTIDE SEQUENCE</scope>
</reference>
<dbReference type="InterPro" id="IPR002347">
    <property type="entry name" value="SDR_fam"/>
</dbReference>
<gene>
    <name evidence="2" type="ORF">Cvel_13841</name>
</gene>
<proteinExistence type="predicted"/>
<dbReference type="Gene3D" id="3.40.50.720">
    <property type="entry name" value="NAD(P)-binding Rossmann-like Domain"/>
    <property type="match status" value="1"/>
</dbReference>
<evidence type="ECO:0000256" key="1">
    <source>
        <dbReference type="ARBA" id="ARBA00023002"/>
    </source>
</evidence>
<dbReference type="InterPro" id="IPR036291">
    <property type="entry name" value="NAD(P)-bd_dom_sf"/>
</dbReference>
<sequence length="344" mass="37339">MGLSFSNPKEVKPSSYWSQFLHDRIPQSLYGKCVAVTGCTSGTGRIFALEAARRGAHVLLLNRPSERADAVYAEVVKEAGASGGAGKVTKVACDLGSFASVQKACETVKREVPKLHVLCNNAGVMALQDKATEDGHDVQMQTNHLSHFLLTRELMPLLERAAATDGEARVVNHSSIARKSPPGPLERKYLEKNGGNLGGDSQSLSGARWVRYQQTKLANCVFTYALHDRLVKAKSQVKAVVAHPGVSSTNLLTTSFHHGGFMIARLFSFFAQSAEDGTQGILAAAFEPGVQSGTFWGPHGMNGMRGKAEPVEPEKECTDERAKEMLWEASEKATWFQGGTHWRI</sequence>
<accession>A0A0G4IF92</accession>
<keyword evidence="1" id="KW-0560">Oxidoreductase</keyword>
<dbReference type="PRINTS" id="PR00081">
    <property type="entry name" value="GDHRDH"/>
</dbReference>
<dbReference type="PANTHER" id="PTHR43157:SF31">
    <property type="entry name" value="PHOSPHATIDYLINOSITOL-GLYCAN BIOSYNTHESIS CLASS F PROTEIN"/>
    <property type="match status" value="1"/>
</dbReference>
<dbReference type="SUPFAM" id="SSF51735">
    <property type="entry name" value="NAD(P)-binding Rossmann-fold domains"/>
    <property type="match status" value="1"/>
</dbReference>
<evidence type="ECO:0008006" key="3">
    <source>
        <dbReference type="Google" id="ProtNLM"/>
    </source>
</evidence>
<dbReference type="AlphaFoldDB" id="A0A0G4IF92"/>
<dbReference type="GO" id="GO:0016491">
    <property type="term" value="F:oxidoreductase activity"/>
    <property type="evidence" value="ECO:0007669"/>
    <property type="project" value="UniProtKB-KW"/>
</dbReference>
<dbReference type="PhylomeDB" id="A0A0G4IF92"/>
<dbReference type="PANTHER" id="PTHR43157">
    <property type="entry name" value="PHOSPHATIDYLINOSITOL-GLYCAN BIOSYNTHESIS CLASS F PROTEIN-RELATED"/>
    <property type="match status" value="1"/>
</dbReference>
<dbReference type="Pfam" id="PF00106">
    <property type="entry name" value="adh_short"/>
    <property type="match status" value="1"/>
</dbReference>